<feature type="transmembrane region" description="Helical" evidence="1">
    <location>
        <begin position="794"/>
        <end position="814"/>
    </location>
</feature>
<evidence type="ECO:0000313" key="2">
    <source>
        <dbReference type="EMBL" id="MDT9595364.1"/>
    </source>
</evidence>
<feature type="transmembrane region" description="Helical" evidence="1">
    <location>
        <begin position="697"/>
        <end position="714"/>
    </location>
</feature>
<feature type="transmembrane region" description="Helical" evidence="1">
    <location>
        <begin position="573"/>
        <end position="593"/>
    </location>
</feature>
<feature type="transmembrane region" description="Helical" evidence="1">
    <location>
        <begin position="280"/>
        <end position="299"/>
    </location>
</feature>
<dbReference type="Proteomes" id="UP001268542">
    <property type="component" value="Unassembled WGS sequence"/>
</dbReference>
<feature type="transmembrane region" description="Helical" evidence="1">
    <location>
        <begin position="599"/>
        <end position="615"/>
    </location>
</feature>
<dbReference type="RefSeq" id="WP_315736018.1">
    <property type="nucleotide sequence ID" value="NZ_JAVYII010000011.1"/>
</dbReference>
<sequence>MRFADPARCPDCRGLVTSGSTSCSSCRLPLTGPAAWELFRTLQTADELLARLRATRPAVAAAAVAAGVAAGGTTAARGPVTAATVGAYPRPAGPAPSAPPASPPRRGMLVSGVPAVLLTLGAACLLVGSLVFLAIAWVLLGVGGRTLVLVGMTAASAAATYAGARRPLPAAAESFAALTAGLLLLVVGGASAAGWLADADGITPLVMGTLLLAAGVGTDAAARATALGRLVAAQLAAVLGAVLVGVGVVVATDSVALSLTVASALLGLLALHGHLAARPALLAAAGALGAGAWALLAVVGLVRVLADPTYAALWARGDVWPLLAATGLAVATALLAGRSAALRLTAAALAGGALAVAVLGGLHGIGTDVATVGWTLLLVAVAAAAHVAPTAWRGALVGPAVVALAVPLTALLATAGLALSQVASVRHPAGADVRLDAGSGLLDLPWVALLAALGVATAGAVALGKHVPAARGDRGGVLLLAVTVVAVTACYPVPLALVAAELVVAGAAALGLAVVRSRRGAGAGSAWLVGTALLLVGTAVSWSSDLLLVLVLAPSLLALVVVAVLGDRVAGGVAEALAPLGVTVLVLRLGVLLDVPAEPARLVALVVLGGLYVALARPALRVAAVAAAALLTGLVVDSPDAATWLAVHLTVVGVAAGVTALLRAEDRRPHGAASAGLLLAASWVRLADVGVSTPEAYTLPAALVLLAVGVTALLRDPARATAPALAGGLLLALAPTTLLALDDPATLRGLLVALDALLLVLAGAGLRWNAPLVAGAVVGALLLVRTLAPYSALLPPYVVILGAGALLVAVGVTWESRLRSLTRGRAYLARLR</sequence>
<feature type="transmembrane region" description="Helical" evidence="1">
    <location>
        <begin position="674"/>
        <end position="691"/>
    </location>
</feature>
<organism evidence="2 3">
    <name type="scientific">Nocardioides imazamoxiresistens</name>
    <dbReference type="NCBI Taxonomy" id="3231893"/>
    <lineage>
        <taxon>Bacteria</taxon>
        <taxon>Bacillati</taxon>
        <taxon>Actinomycetota</taxon>
        <taxon>Actinomycetes</taxon>
        <taxon>Propionibacteriales</taxon>
        <taxon>Nocardioidaceae</taxon>
        <taxon>Nocardioides</taxon>
    </lineage>
</organism>
<feature type="transmembrane region" description="Helical" evidence="1">
    <location>
        <begin position="344"/>
        <end position="365"/>
    </location>
</feature>
<protein>
    <recommendedName>
        <fullName evidence="4">DUF2157 domain-containing protein</fullName>
    </recommendedName>
</protein>
<feature type="transmembrane region" description="Helical" evidence="1">
    <location>
        <begin position="400"/>
        <end position="424"/>
    </location>
</feature>
<feature type="transmembrane region" description="Helical" evidence="1">
    <location>
        <begin position="146"/>
        <end position="163"/>
    </location>
</feature>
<reference evidence="2 3" key="1">
    <citation type="submission" date="2023-08" db="EMBL/GenBank/DDBJ databases">
        <title>Nocardioides seae sp. nov., a bacterium isolated from a soil.</title>
        <authorList>
            <person name="Wang X."/>
        </authorList>
    </citation>
    <scope>NUCLEOTIDE SEQUENCE [LARGE SCALE GENOMIC DNA]</scope>
    <source>
        <strain evidence="2 3">YZH12</strain>
    </source>
</reference>
<dbReference type="NCBIfam" id="NF047321">
    <property type="entry name" value="SCO7613_CTERM"/>
    <property type="match status" value="1"/>
</dbReference>
<dbReference type="InterPro" id="IPR058062">
    <property type="entry name" value="SCO7613_C"/>
</dbReference>
<gene>
    <name evidence="2" type="ORF">RDV89_19915</name>
</gene>
<keyword evidence="1" id="KW-0812">Transmembrane</keyword>
<feature type="transmembrane region" description="Helical" evidence="1">
    <location>
        <begin position="202"/>
        <end position="222"/>
    </location>
</feature>
<keyword evidence="1" id="KW-0472">Membrane</keyword>
<feature type="transmembrane region" description="Helical" evidence="1">
    <location>
        <begin position="255"/>
        <end position="273"/>
    </location>
</feature>
<feature type="transmembrane region" description="Helical" evidence="1">
    <location>
        <begin position="642"/>
        <end position="662"/>
    </location>
</feature>
<proteinExistence type="predicted"/>
<feature type="transmembrane region" description="Helical" evidence="1">
    <location>
        <begin position="772"/>
        <end position="788"/>
    </location>
</feature>
<evidence type="ECO:0000256" key="1">
    <source>
        <dbReference type="SAM" id="Phobius"/>
    </source>
</evidence>
<comment type="caution">
    <text evidence="2">The sequence shown here is derived from an EMBL/GenBank/DDBJ whole genome shotgun (WGS) entry which is preliminary data.</text>
</comment>
<keyword evidence="3" id="KW-1185">Reference proteome</keyword>
<dbReference type="EMBL" id="JAVYII010000011">
    <property type="protein sequence ID" value="MDT9595364.1"/>
    <property type="molecule type" value="Genomic_DNA"/>
</dbReference>
<feature type="transmembrane region" description="Helical" evidence="1">
    <location>
        <begin position="475"/>
        <end position="491"/>
    </location>
</feature>
<feature type="transmembrane region" description="Helical" evidence="1">
    <location>
        <begin position="546"/>
        <end position="566"/>
    </location>
</feature>
<feature type="transmembrane region" description="Helical" evidence="1">
    <location>
        <begin position="371"/>
        <end position="388"/>
    </location>
</feature>
<evidence type="ECO:0000313" key="3">
    <source>
        <dbReference type="Proteomes" id="UP001268542"/>
    </source>
</evidence>
<feature type="transmembrane region" description="Helical" evidence="1">
    <location>
        <begin position="229"/>
        <end position="249"/>
    </location>
</feature>
<feature type="transmembrane region" description="Helical" evidence="1">
    <location>
        <begin position="319"/>
        <end position="337"/>
    </location>
</feature>
<keyword evidence="1" id="KW-1133">Transmembrane helix</keyword>
<feature type="transmembrane region" description="Helical" evidence="1">
    <location>
        <begin position="747"/>
        <end position="765"/>
    </location>
</feature>
<feature type="transmembrane region" description="Helical" evidence="1">
    <location>
        <begin position="721"/>
        <end position="741"/>
    </location>
</feature>
<name>A0ABU3Q1U1_9ACTN</name>
<feature type="transmembrane region" description="Helical" evidence="1">
    <location>
        <begin position="444"/>
        <end position="463"/>
    </location>
</feature>
<evidence type="ECO:0008006" key="4">
    <source>
        <dbReference type="Google" id="ProtNLM"/>
    </source>
</evidence>
<accession>A0ABU3Q1U1</accession>
<feature type="transmembrane region" description="Helical" evidence="1">
    <location>
        <begin position="175"/>
        <end position="196"/>
    </location>
</feature>
<feature type="transmembrane region" description="Helical" evidence="1">
    <location>
        <begin position="522"/>
        <end position="540"/>
    </location>
</feature>
<feature type="transmembrane region" description="Helical" evidence="1">
    <location>
        <begin position="115"/>
        <end position="140"/>
    </location>
</feature>